<dbReference type="SMART" id="SM00240">
    <property type="entry name" value="FHA"/>
    <property type="match status" value="1"/>
</dbReference>
<dbReference type="InParanoid" id="A0A2T3ATD6"/>
<dbReference type="SUPFAM" id="SSF49879">
    <property type="entry name" value="SMAD/FHA domain"/>
    <property type="match status" value="1"/>
</dbReference>
<dbReference type="InterPro" id="IPR000253">
    <property type="entry name" value="FHA_dom"/>
</dbReference>
<dbReference type="GO" id="GO:0005524">
    <property type="term" value="F:ATP binding"/>
    <property type="evidence" value="ECO:0007669"/>
    <property type="project" value="UniProtKB-UniRule"/>
</dbReference>
<gene>
    <name evidence="7" type="ORF">M430DRAFT_44897</name>
</gene>
<keyword evidence="3 4" id="KW-0067">ATP-binding</keyword>
<evidence type="ECO:0000313" key="7">
    <source>
        <dbReference type="EMBL" id="PSS10758.1"/>
    </source>
</evidence>
<dbReference type="PANTHER" id="PTHR24347">
    <property type="entry name" value="SERINE/THREONINE-PROTEIN KINASE"/>
    <property type="match status" value="1"/>
</dbReference>
<organism evidence="7 8">
    <name type="scientific">Amorphotheca resinae ATCC 22711</name>
    <dbReference type="NCBI Taxonomy" id="857342"/>
    <lineage>
        <taxon>Eukaryota</taxon>
        <taxon>Fungi</taxon>
        <taxon>Dikarya</taxon>
        <taxon>Ascomycota</taxon>
        <taxon>Pezizomycotina</taxon>
        <taxon>Leotiomycetes</taxon>
        <taxon>Helotiales</taxon>
        <taxon>Amorphothecaceae</taxon>
        <taxon>Amorphotheca</taxon>
    </lineage>
</organism>
<dbReference type="PROSITE" id="PS50006">
    <property type="entry name" value="FHA_DOMAIN"/>
    <property type="match status" value="1"/>
</dbReference>
<dbReference type="InterPro" id="IPR011009">
    <property type="entry name" value="Kinase-like_dom_sf"/>
</dbReference>
<accession>A0A2T3ATD6</accession>
<dbReference type="SUPFAM" id="SSF56112">
    <property type="entry name" value="Protein kinase-like (PK-like)"/>
    <property type="match status" value="1"/>
</dbReference>
<dbReference type="GeneID" id="36575809"/>
<comment type="similarity">
    <text evidence="1">Belongs to the protein kinase superfamily. CAMK Ser/Thr protein kinase family. CHEK2 subfamily.</text>
</comment>
<dbReference type="PROSITE" id="PS50011">
    <property type="entry name" value="PROTEIN_KINASE_DOM"/>
    <property type="match status" value="1"/>
</dbReference>
<evidence type="ECO:0000259" key="5">
    <source>
        <dbReference type="PROSITE" id="PS50006"/>
    </source>
</evidence>
<proteinExistence type="inferred from homology"/>
<keyword evidence="8" id="KW-1185">Reference proteome</keyword>
<evidence type="ECO:0000313" key="8">
    <source>
        <dbReference type="Proteomes" id="UP000241818"/>
    </source>
</evidence>
<sequence>MSEETQLPEAENGFADSIANFEFESSDGKKIDIPLYLEQELLIGRDGNCNWVITDDRVSKQHFRIYSIVYEKTCATIPPLVYCEDLESLNGTYINDVIVGNISRGRTRRLLCDGDLIEIKPFWKFRFHQEIHEPVVRDERELDDLEHFHRRYAVTDRKLGCGKYGKVYLAREVSTAKQVACKIIDFDMAIDKKRAMREVNILAKITHPNIINLRKAFCSHDALYMFTDLASAGDLFSYMQSHGGRLDDYQCRVITRQVALAVQFLHSKNIAHRDIKPENVLVSDTRFGGRAILTDFGFAIQVNTRTGRMMSRLGTYGYIAPEVDAVEEANLGYKKAADLWSLGVLTACLFTGEAVIPRDEPAELSQDEVKDRVSGMVHRRTRPQWLKIPKRARRFILSLLVIDPDLRMTADQALEHSWYSKPPREAEALKAAVERINKDWKQRKINDEVTEALPGVVLKKPPVVKSRYKVLDASASPYFSLDRHLRPTMPSTRKRILEDLNESGAQFITVKDPATTGRNIATLKGRGASNIKVVEGKDLFGMSIETRTTPQSAPDLEAVDQMSAAPVPLMGKEFEFGPISTNPYFRVRWMHEVPVRKRARKESDGNDRRIHDIAAKTLPRLSTAKALRDAVNEIRELA</sequence>
<dbReference type="InterPro" id="IPR008984">
    <property type="entry name" value="SMAD_FHA_dom_sf"/>
</dbReference>
<evidence type="ECO:0000256" key="3">
    <source>
        <dbReference type="ARBA" id="ARBA00022840"/>
    </source>
</evidence>
<dbReference type="OrthoDB" id="74764at2759"/>
<evidence type="ECO:0000256" key="4">
    <source>
        <dbReference type="PROSITE-ProRule" id="PRU10141"/>
    </source>
</evidence>
<dbReference type="InterPro" id="IPR008271">
    <property type="entry name" value="Ser/Thr_kinase_AS"/>
</dbReference>
<dbReference type="PROSITE" id="PS00107">
    <property type="entry name" value="PROTEIN_KINASE_ATP"/>
    <property type="match status" value="1"/>
</dbReference>
<dbReference type="CDD" id="cd22670">
    <property type="entry name" value="FHA_MEK1-like"/>
    <property type="match status" value="1"/>
</dbReference>
<reference evidence="7 8" key="1">
    <citation type="journal article" date="2018" name="New Phytol.">
        <title>Comparative genomics and transcriptomics depict ericoid mycorrhizal fungi as versatile saprotrophs and plant mutualists.</title>
        <authorList>
            <person name="Martino E."/>
            <person name="Morin E."/>
            <person name="Grelet G.A."/>
            <person name="Kuo A."/>
            <person name="Kohler A."/>
            <person name="Daghino S."/>
            <person name="Barry K.W."/>
            <person name="Cichocki N."/>
            <person name="Clum A."/>
            <person name="Dockter R.B."/>
            <person name="Hainaut M."/>
            <person name="Kuo R.C."/>
            <person name="LaButti K."/>
            <person name="Lindahl B.D."/>
            <person name="Lindquist E.A."/>
            <person name="Lipzen A."/>
            <person name="Khouja H.R."/>
            <person name="Magnuson J."/>
            <person name="Murat C."/>
            <person name="Ohm R.A."/>
            <person name="Singer S.W."/>
            <person name="Spatafora J.W."/>
            <person name="Wang M."/>
            <person name="Veneault-Fourrey C."/>
            <person name="Henrissat B."/>
            <person name="Grigoriev I.V."/>
            <person name="Martin F.M."/>
            <person name="Perotto S."/>
        </authorList>
    </citation>
    <scope>NUCLEOTIDE SEQUENCE [LARGE SCALE GENOMIC DNA]</scope>
    <source>
        <strain evidence="7 8">ATCC 22711</strain>
    </source>
</reference>
<keyword evidence="2 4" id="KW-0547">Nucleotide-binding</keyword>
<dbReference type="PROSITE" id="PS00108">
    <property type="entry name" value="PROTEIN_KINASE_ST"/>
    <property type="match status" value="1"/>
</dbReference>
<dbReference type="Gene3D" id="2.60.200.20">
    <property type="match status" value="1"/>
</dbReference>
<dbReference type="Gene3D" id="1.10.510.10">
    <property type="entry name" value="Transferase(Phosphotransferase) domain 1"/>
    <property type="match status" value="1"/>
</dbReference>
<evidence type="ECO:0000259" key="6">
    <source>
        <dbReference type="PROSITE" id="PS50011"/>
    </source>
</evidence>
<feature type="domain" description="Protein kinase" evidence="6">
    <location>
        <begin position="153"/>
        <end position="419"/>
    </location>
</feature>
<dbReference type="RefSeq" id="XP_024717937.1">
    <property type="nucleotide sequence ID" value="XM_024867728.1"/>
</dbReference>
<dbReference type="InterPro" id="IPR017441">
    <property type="entry name" value="Protein_kinase_ATP_BS"/>
</dbReference>
<name>A0A2T3ATD6_AMORE</name>
<feature type="binding site" evidence="4">
    <location>
        <position position="182"/>
    </location>
    <ligand>
        <name>ATP</name>
        <dbReference type="ChEBI" id="CHEBI:30616"/>
    </ligand>
</feature>
<evidence type="ECO:0000256" key="2">
    <source>
        <dbReference type="ARBA" id="ARBA00022741"/>
    </source>
</evidence>
<dbReference type="STRING" id="857342.A0A2T3ATD6"/>
<feature type="domain" description="FHA" evidence="5">
    <location>
        <begin position="41"/>
        <end position="99"/>
    </location>
</feature>
<dbReference type="AlphaFoldDB" id="A0A2T3ATD6"/>
<dbReference type="EMBL" id="KZ679016">
    <property type="protein sequence ID" value="PSS10758.1"/>
    <property type="molecule type" value="Genomic_DNA"/>
</dbReference>
<dbReference type="InterPro" id="IPR000719">
    <property type="entry name" value="Prot_kinase_dom"/>
</dbReference>
<dbReference type="Pfam" id="PF00498">
    <property type="entry name" value="FHA"/>
    <property type="match status" value="1"/>
</dbReference>
<evidence type="ECO:0000256" key="1">
    <source>
        <dbReference type="ARBA" id="ARBA00005575"/>
    </source>
</evidence>
<dbReference type="SMART" id="SM00220">
    <property type="entry name" value="S_TKc"/>
    <property type="match status" value="1"/>
</dbReference>
<dbReference type="Proteomes" id="UP000241818">
    <property type="component" value="Unassembled WGS sequence"/>
</dbReference>
<protein>
    <submittedName>
        <fullName evidence="7">Uncharacterized protein</fullName>
    </submittedName>
</protein>
<dbReference type="GO" id="GO:0004672">
    <property type="term" value="F:protein kinase activity"/>
    <property type="evidence" value="ECO:0007669"/>
    <property type="project" value="InterPro"/>
</dbReference>
<dbReference type="Pfam" id="PF00069">
    <property type="entry name" value="Pkinase"/>
    <property type="match status" value="1"/>
</dbReference>